<evidence type="ECO:0000313" key="3">
    <source>
        <dbReference type="Proteomes" id="UP000005384"/>
    </source>
</evidence>
<dbReference type="InterPro" id="IPR036866">
    <property type="entry name" value="RibonucZ/Hydroxyglut_hydro"/>
</dbReference>
<dbReference type="AlphaFoldDB" id="G5IAZ3"/>
<evidence type="ECO:0000259" key="1">
    <source>
        <dbReference type="SMART" id="SM00849"/>
    </source>
</evidence>
<dbReference type="Pfam" id="PF00753">
    <property type="entry name" value="Lactamase_B"/>
    <property type="match status" value="1"/>
</dbReference>
<dbReference type="Gene3D" id="3.60.15.10">
    <property type="entry name" value="Ribonuclease Z/Hydroxyacylglutathione hydrolase-like"/>
    <property type="match status" value="1"/>
</dbReference>
<dbReference type="EMBL" id="ADLN01000005">
    <property type="protein sequence ID" value="EHI61308.1"/>
    <property type="molecule type" value="Genomic_DNA"/>
</dbReference>
<dbReference type="SMART" id="SM00849">
    <property type="entry name" value="Lactamase_B"/>
    <property type="match status" value="1"/>
</dbReference>
<dbReference type="HOGENOM" id="CLU_030571_0_1_9"/>
<organism evidence="2 3">
    <name type="scientific">Hungatella hathewayi WAL-18680</name>
    <dbReference type="NCBI Taxonomy" id="742737"/>
    <lineage>
        <taxon>Bacteria</taxon>
        <taxon>Bacillati</taxon>
        <taxon>Bacillota</taxon>
        <taxon>Clostridia</taxon>
        <taxon>Lachnospirales</taxon>
        <taxon>Lachnospiraceae</taxon>
        <taxon>Hungatella</taxon>
    </lineage>
</organism>
<sequence>MIKTIDFSCKHDRLIRNSDGSLLPMDEPYYEVESVAPGTWKILSSGDYSYLVEGEEEAIAIDTGYGAGNIREYLQTLTDKPVKNVINTHDHFDHTANNAYFEMAYMSKETEPLATIPFPSFEGIEFPRDYKKVIVDDGDVIDLGGRTLTIFKIPDHAVGSIAMLDSREKLLYTGDEFMPLPMGKHLNIGVKSFLGHLEKLMAVRDQFDRLCGGGGVLNANLVNQFYDCASYILAGHEGSREFAPGKPPKQPEDAARRIIYDRRMPHPEDLHREDDGNEFLRCMDYAGIRIVYDIRKVYE</sequence>
<dbReference type="OrthoDB" id="9761531at2"/>
<comment type="caution">
    <text evidence="2">The sequence shown here is derived from an EMBL/GenBank/DDBJ whole genome shotgun (WGS) entry which is preliminary data.</text>
</comment>
<evidence type="ECO:0000313" key="2">
    <source>
        <dbReference type="EMBL" id="EHI61308.1"/>
    </source>
</evidence>
<dbReference type="Proteomes" id="UP000005384">
    <property type="component" value="Unassembled WGS sequence"/>
</dbReference>
<dbReference type="PATRIC" id="fig|742737.3.peg.669"/>
<gene>
    <name evidence="2" type="ORF">HMPREF9473_00670</name>
</gene>
<name>G5IAZ3_9FIRM</name>
<dbReference type="PANTHER" id="PTHR42951">
    <property type="entry name" value="METALLO-BETA-LACTAMASE DOMAIN-CONTAINING"/>
    <property type="match status" value="1"/>
</dbReference>
<dbReference type="PANTHER" id="PTHR42951:SF22">
    <property type="entry name" value="METALLO BETA-LACTAMASE SUPERFAMILY LIPOPROTEIN"/>
    <property type="match status" value="1"/>
</dbReference>
<accession>G5IAZ3</accession>
<keyword evidence="3" id="KW-1185">Reference proteome</keyword>
<feature type="domain" description="Metallo-beta-lactamase" evidence="1">
    <location>
        <begin position="46"/>
        <end position="215"/>
    </location>
</feature>
<dbReference type="InterPro" id="IPR050855">
    <property type="entry name" value="NDM-1-like"/>
</dbReference>
<protein>
    <recommendedName>
        <fullName evidence="1">Metallo-beta-lactamase domain-containing protein</fullName>
    </recommendedName>
</protein>
<dbReference type="InterPro" id="IPR001279">
    <property type="entry name" value="Metallo-B-lactamas"/>
</dbReference>
<reference evidence="2 3" key="1">
    <citation type="submission" date="2011-08" db="EMBL/GenBank/DDBJ databases">
        <title>The Genome Sequence of Clostridium hathewayi WAL-18680.</title>
        <authorList>
            <consortium name="The Broad Institute Genome Sequencing Platform"/>
            <person name="Earl A."/>
            <person name="Ward D."/>
            <person name="Feldgarden M."/>
            <person name="Gevers D."/>
            <person name="Finegold S.M."/>
            <person name="Summanen P.H."/>
            <person name="Molitoris D.R."/>
            <person name="Song M."/>
            <person name="Daigneault M."/>
            <person name="Allen-Vercoe E."/>
            <person name="Young S.K."/>
            <person name="Zeng Q."/>
            <person name="Gargeya S."/>
            <person name="Fitzgerald M."/>
            <person name="Haas B."/>
            <person name="Abouelleil A."/>
            <person name="Alvarado L."/>
            <person name="Arachchi H.M."/>
            <person name="Berlin A."/>
            <person name="Brown A."/>
            <person name="Chapman S.B."/>
            <person name="Chen Z."/>
            <person name="Dunbar C."/>
            <person name="Freedman E."/>
            <person name="Gearin G."/>
            <person name="Gellesch M."/>
            <person name="Goldberg J."/>
            <person name="Griggs A."/>
            <person name="Gujja S."/>
            <person name="Heiman D."/>
            <person name="Howarth C."/>
            <person name="Larson L."/>
            <person name="Lui A."/>
            <person name="MacDonald P.J.P."/>
            <person name="Montmayeur A."/>
            <person name="Murphy C."/>
            <person name="Neiman D."/>
            <person name="Pearson M."/>
            <person name="Priest M."/>
            <person name="Roberts A."/>
            <person name="Saif S."/>
            <person name="Shea T."/>
            <person name="Shenoy N."/>
            <person name="Sisk P."/>
            <person name="Stolte C."/>
            <person name="Sykes S."/>
            <person name="Wortman J."/>
            <person name="Nusbaum C."/>
            <person name="Birren B."/>
        </authorList>
    </citation>
    <scope>NUCLEOTIDE SEQUENCE [LARGE SCALE GENOMIC DNA]</scope>
    <source>
        <strain evidence="2 3">WAL-18680</strain>
    </source>
</reference>
<proteinExistence type="predicted"/>
<dbReference type="SUPFAM" id="SSF56281">
    <property type="entry name" value="Metallo-hydrolase/oxidoreductase"/>
    <property type="match status" value="1"/>
</dbReference>
<dbReference type="RefSeq" id="WP_006778656.1">
    <property type="nucleotide sequence ID" value="NZ_CP040506.1"/>
</dbReference>